<dbReference type="Proteomes" id="UP000757232">
    <property type="component" value="Unassembled WGS sequence"/>
</dbReference>
<proteinExistence type="predicted"/>
<name>A0A9Q5HST8_SANBA</name>
<reference evidence="1" key="1">
    <citation type="submission" date="2016-06" db="EMBL/GenBank/DDBJ databases">
        <title>Draft Genome sequence of the fungus Inonotus baumii.</title>
        <authorList>
            <person name="Zhu H."/>
            <person name="Lin W."/>
        </authorList>
    </citation>
    <scope>NUCLEOTIDE SEQUENCE</scope>
    <source>
        <strain evidence="1">821</strain>
    </source>
</reference>
<keyword evidence="2" id="KW-1185">Reference proteome</keyword>
<comment type="caution">
    <text evidence="1">The sequence shown here is derived from an EMBL/GenBank/DDBJ whole genome shotgun (WGS) entry which is preliminary data.</text>
</comment>
<gene>
    <name evidence="1" type="ORF">A7U60_g7652</name>
</gene>
<protein>
    <submittedName>
        <fullName evidence="1">Uncharacterized protein</fullName>
    </submittedName>
</protein>
<sequence length="346" mass="39639">MDDFAVDTFGNNISESAKRAFMERADEYSETEIISATTSLTGRIKQLSGHLIREKNRMRECLEMCKPNWKEDTIAQCVHNAIGDRCQQLAHIKINGGAPTAVNRTIRESLNAWSIYCMYRAIKPMLFGWSLRIGAEIEGICTHMAQHEESDLQTCWTLLRECYPPREIETIDQDLVEALEELNQTQEKDMMTFDNVFLEDTYCRGIARDYVSPVPLHWRALVHKHELELHSYREAISRTEQVLQQGLDRVFCVAGIDASASWDKPSTKRMISNVVHDAATLAKYMRTGVFSENIEVVLVEPESKYEKELMRSADELDKGKVKYTVTLGLRVEGEKELLLKPEVLLT</sequence>
<evidence type="ECO:0000313" key="1">
    <source>
        <dbReference type="EMBL" id="OCB85345.1"/>
    </source>
</evidence>
<evidence type="ECO:0000313" key="2">
    <source>
        <dbReference type="Proteomes" id="UP000757232"/>
    </source>
</evidence>
<dbReference type="AlphaFoldDB" id="A0A9Q5HST8"/>
<dbReference type="EMBL" id="LNZH02000210">
    <property type="protein sequence ID" value="OCB85345.1"/>
    <property type="molecule type" value="Genomic_DNA"/>
</dbReference>
<accession>A0A9Q5HST8</accession>
<organism evidence="1 2">
    <name type="scientific">Sanghuangporus baumii</name>
    <name type="common">Phellinus baumii</name>
    <dbReference type="NCBI Taxonomy" id="108892"/>
    <lineage>
        <taxon>Eukaryota</taxon>
        <taxon>Fungi</taxon>
        <taxon>Dikarya</taxon>
        <taxon>Basidiomycota</taxon>
        <taxon>Agaricomycotina</taxon>
        <taxon>Agaricomycetes</taxon>
        <taxon>Hymenochaetales</taxon>
        <taxon>Hymenochaetaceae</taxon>
        <taxon>Sanghuangporus</taxon>
    </lineage>
</organism>